<protein>
    <recommendedName>
        <fullName evidence="4">PIR protein</fullName>
    </recommendedName>
</protein>
<dbReference type="VEuPathDB" id="PlasmoDB:POWCR01_000124600"/>
<evidence type="ECO:0008006" key="4">
    <source>
        <dbReference type="Google" id="ProtNLM"/>
    </source>
</evidence>
<proteinExistence type="predicted"/>
<dbReference type="Proteomes" id="UP000243200">
    <property type="component" value="Unassembled WGS sequence"/>
</dbReference>
<name>A0A1C3KI90_PLAOA</name>
<dbReference type="EMBL" id="FLRJ01000414">
    <property type="protein sequence ID" value="SBT73540.1"/>
    <property type="molecule type" value="Genomic_DNA"/>
</dbReference>
<reference evidence="2 3" key="1">
    <citation type="submission" date="2016-06" db="EMBL/GenBank/DDBJ databases">
        <authorList>
            <consortium name="Pathogen Informatics"/>
        </authorList>
    </citation>
    <scope>NUCLEOTIDE SEQUENCE [LARGE SCALE GENOMIC DNA]</scope>
</reference>
<evidence type="ECO:0000256" key="1">
    <source>
        <dbReference type="SAM" id="Phobius"/>
    </source>
</evidence>
<dbReference type="VEuPathDB" id="PlasmoDB:PocGH01_00019200"/>
<dbReference type="OrthoDB" id="388270at2759"/>
<keyword evidence="1" id="KW-0812">Transmembrane</keyword>
<keyword evidence="1" id="KW-0472">Membrane</keyword>
<organism evidence="2 3">
    <name type="scientific">Plasmodium ovale</name>
    <name type="common">malaria parasite P. ovale</name>
    <dbReference type="NCBI Taxonomy" id="36330"/>
    <lineage>
        <taxon>Eukaryota</taxon>
        <taxon>Sar</taxon>
        <taxon>Alveolata</taxon>
        <taxon>Apicomplexa</taxon>
        <taxon>Aconoidasida</taxon>
        <taxon>Haemosporida</taxon>
        <taxon>Plasmodiidae</taxon>
        <taxon>Plasmodium</taxon>
        <taxon>Plasmodium (Plasmodium)</taxon>
    </lineage>
</organism>
<sequence>MPHEISIDKLPSKSHYKELQEYIHYKDIDDILKSIKEIYSSDKWTLNLVNYTQQYTNKYPENDYHNNSSKRCRDLIYILNVIKWEINKSSKFEGTQEIINSTIDNYISSFLTPLGYENCYIKLSTESEVIKNKKILDDLCEDVDYVQKNTKQINSSEKCNEIREYISEQITSAKSKNMFSSAEYSDILGYYKFSSDNFDNITQKVHCTDSSNSESLSELQHQSGTSKNTGKEMSISITLSLLGIMFICFLLYKITPIGPWLNEVIKKKLKLGNNRSDDISQELFGDIFVSSQKKSHKELYEISYNSLDDS</sequence>
<accession>A0A1C3KI90</accession>
<feature type="transmembrane region" description="Helical" evidence="1">
    <location>
        <begin position="233"/>
        <end position="252"/>
    </location>
</feature>
<keyword evidence="1" id="KW-1133">Transmembrane helix</keyword>
<gene>
    <name evidence="2" type="primary">PowCR01_000124600</name>
    <name evidence="2" type="ORF">POWCR01_000124600</name>
</gene>
<evidence type="ECO:0000313" key="3">
    <source>
        <dbReference type="Proteomes" id="UP000243200"/>
    </source>
</evidence>
<dbReference type="AlphaFoldDB" id="A0A1C3KI90"/>
<evidence type="ECO:0000313" key="2">
    <source>
        <dbReference type="EMBL" id="SBT73540.1"/>
    </source>
</evidence>